<proteinExistence type="predicted"/>
<dbReference type="InterPro" id="IPR016786">
    <property type="entry name" value="YdeI_bac"/>
</dbReference>
<name>A0A1J5TRM5_9ZZZZ</name>
<dbReference type="SUPFAM" id="SSF159888">
    <property type="entry name" value="YdhG-like"/>
    <property type="match status" value="1"/>
</dbReference>
<comment type="caution">
    <text evidence="2">The sequence shown here is derived from an EMBL/GenBank/DDBJ whole genome shotgun (WGS) entry which is preliminary data.</text>
</comment>
<organism evidence="2">
    <name type="scientific">mine drainage metagenome</name>
    <dbReference type="NCBI Taxonomy" id="410659"/>
    <lineage>
        <taxon>unclassified sequences</taxon>
        <taxon>metagenomes</taxon>
        <taxon>ecological metagenomes</taxon>
    </lineage>
</organism>
<dbReference type="EMBL" id="MLJW01000002">
    <property type="protein sequence ID" value="OIR18965.1"/>
    <property type="molecule type" value="Genomic_DNA"/>
</dbReference>
<dbReference type="Gene3D" id="3.90.1150.200">
    <property type="match status" value="1"/>
</dbReference>
<dbReference type="Pfam" id="PF08818">
    <property type="entry name" value="DUF1801"/>
    <property type="match status" value="1"/>
</dbReference>
<evidence type="ECO:0000313" key="2">
    <source>
        <dbReference type="EMBL" id="OIR18965.1"/>
    </source>
</evidence>
<sequence length="200" mass="22471">MPTRAPAPTNPKVDAFLNKATRWKDEMIELRKIVLACGFTEELKWYQPCYAYEGTNLVVISTFKAHCALNLFKGALLKDPEGILVKPGENSQSGRQIRFTSVTQVNRMKPVLKAYLKETIEAEKAGLKVRLKPTSDYPVPDELKAKFAASPAFEQAFRALTPGRQRGYLLHFSAAKQSATRTSRIEKYVPQIFAGKGYQD</sequence>
<feature type="domain" description="YdhG-like" evidence="1">
    <location>
        <begin position="23"/>
        <end position="120"/>
    </location>
</feature>
<gene>
    <name evidence="2" type="ORF">GALL_13080</name>
</gene>
<dbReference type="PIRSF" id="PIRSF021308">
    <property type="entry name" value="UCP021308"/>
    <property type="match status" value="1"/>
</dbReference>
<dbReference type="Pfam" id="PF13376">
    <property type="entry name" value="OmdA"/>
    <property type="match status" value="1"/>
</dbReference>
<evidence type="ECO:0000259" key="1">
    <source>
        <dbReference type="Pfam" id="PF08818"/>
    </source>
</evidence>
<dbReference type="InterPro" id="IPR014922">
    <property type="entry name" value="YdhG-like"/>
</dbReference>
<reference evidence="2" key="1">
    <citation type="submission" date="2016-10" db="EMBL/GenBank/DDBJ databases">
        <title>Sequence of Gallionella enrichment culture.</title>
        <authorList>
            <person name="Poehlein A."/>
            <person name="Muehling M."/>
            <person name="Daniel R."/>
        </authorList>
    </citation>
    <scope>NUCLEOTIDE SEQUENCE</scope>
</reference>
<protein>
    <recommendedName>
        <fullName evidence="1">YdhG-like domain-containing protein</fullName>
    </recommendedName>
</protein>
<accession>A0A1J5TRM5</accession>
<dbReference type="AlphaFoldDB" id="A0A1J5TRM5"/>